<protein>
    <submittedName>
        <fullName evidence="1">Uncharacterized protein</fullName>
    </submittedName>
</protein>
<proteinExistence type="predicted"/>
<dbReference type="Proteomes" id="UP001500889">
    <property type="component" value="Chromosome A"/>
</dbReference>
<sequence>MQCKMSNRRILNFNEDLERSFYGGRDENFDGEGEEYFDLEGEEYFDGEGEEYFDVEPDETLLGRLYAFVELVPLPVRNTLCSVAHGTLKSFKMFTSNPKLMFVAASCLLWARLIYKINH</sequence>
<reference evidence="1 2" key="1">
    <citation type="submission" date="2024-02" db="EMBL/GenBank/DDBJ databases">
        <title>A chromosome-level genome assembly of Drosophila madeirensis, a fruit fly species endemic to Madeira island.</title>
        <authorList>
            <person name="Tomihara K."/>
            <person name="Llopart A."/>
            <person name="Yamamoto D."/>
        </authorList>
    </citation>
    <scope>NUCLEOTIDE SEQUENCE [LARGE SCALE GENOMIC DNA]</scope>
    <source>
        <strain evidence="1 2">RF1</strain>
    </source>
</reference>
<name>A0AAU9FZ88_DROMD</name>
<organism evidence="1 2">
    <name type="scientific">Drosophila madeirensis</name>
    <name type="common">Fruit fly</name>
    <dbReference type="NCBI Taxonomy" id="30013"/>
    <lineage>
        <taxon>Eukaryota</taxon>
        <taxon>Metazoa</taxon>
        <taxon>Ecdysozoa</taxon>
        <taxon>Arthropoda</taxon>
        <taxon>Hexapoda</taxon>
        <taxon>Insecta</taxon>
        <taxon>Pterygota</taxon>
        <taxon>Neoptera</taxon>
        <taxon>Endopterygota</taxon>
        <taxon>Diptera</taxon>
        <taxon>Brachycera</taxon>
        <taxon>Muscomorpha</taxon>
        <taxon>Ephydroidea</taxon>
        <taxon>Drosophilidae</taxon>
        <taxon>Drosophila</taxon>
        <taxon>Sophophora</taxon>
    </lineage>
</organism>
<accession>A0AAU9FZ88</accession>
<dbReference type="EMBL" id="AP029266">
    <property type="protein sequence ID" value="BFG00757.1"/>
    <property type="molecule type" value="Genomic_DNA"/>
</dbReference>
<gene>
    <name evidence="1" type="ORF">DMAD_00681</name>
</gene>
<dbReference type="AlphaFoldDB" id="A0AAU9FZ88"/>
<evidence type="ECO:0000313" key="1">
    <source>
        <dbReference type="EMBL" id="BFG00757.1"/>
    </source>
</evidence>
<keyword evidence="2" id="KW-1185">Reference proteome</keyword>
<evidence type="ECO:0000313" key="2">
    <source>
        <dbReference type="Proteomes" id="UP001500889"/>
    </source>
</evidence>